<feature type="transmembrane region" description="Helical" evidence="1">
    <location>
        <begin position="185"/>
        <end position="211"/>
    </location>
</feature>
<dbReference type="PANTHER" id="PTHR22941:SF26">
    <property type="entry name" value="SERPENTINE RECEPTOR, CLASS H"/>
    <property type="match status" value="1"/>
</dbReference>
<feature type="transmembrane region" description="Helical" evidence="1">
    <location>
        <begin position="44"/>
        <end position="66"/>
    </location>
</feature>
<dbReference type="InterPro" id="IPR019422">
    <property type="entry name" value="7TM_GPCR_serpentine_rcpt_Srh"/>
</dbReference>
<reference evidence="3" key="1">
    <citation type="submission" date="2016-11" db="UniProtKB">
        <authorList>
            <consortium name="WormBaseParasite"/>
        </authorList>
    </citation>
    <scope>IDENTIFICATION</scope>
</reference>
<feature type="transmembrane region" description="Helical" evidence="1">
    <location>
        <begin position="92"/>
        <end position="119"/>
    </location>
</feature>
<sequence>MDEKWSYLYIIMLYITAAGSISVKPLCIYIIIKKTPKYMTSVSYFILNELIWNFVGNLMFTLAHPIPMLPAVCFRMDGVVGSLLKTELQRSIFLIAIVITVFNCVLAFVTTFLFRYVTIAYSRFISQVDKAWCYFSCIVVHSVLSILVALSFHYWWVPISEYPFLTDLPEDKENMFCYHPVGSEIVTVFSFFFSFFGVALFCGILFAGLSIRELRIQSKHMEKKTLSMQKEILRNLLITAGIAASLGGTPLVIALFYLYNNQLPFSQAIVSGSLVITLNFGTLYASLVLSRFKAYREAFLGLIKGTCKTLQVAVGVGKQSNTISSSTIF</sequence>
<protein>
    <submittedName>
        <fullName evidence="3">G_PROTEIN_RECEP_F1_2 domain-containing protein</fullName>
    </submittedName>
</protein>
<keyword evidence="1" id="KW-1133">Transmembrane helix</keyword>
<keyword evidence="2" id="KW-1185">Reference proteome</keyword>
<proteinExistence type="predicted"/>
<dbReference type="InterPro" id="IPR053220">
    <property type="entry name" value="Nematode_rcpt-like_serp_H"/>
</dbReference>
<evidence type="ECO:0000256" key="1">
    <source>
        <dbReference type="SAM" id="Phobius"/>
    </source>
</evidence>
<keyword evidence="1" id="KW-0472">Membrane</keyword>
<feature type="transmembrane region" description="Helical" evidence="1">
    <location>
        <begin position="6"/>
        <end position="32"/>
    </location>
</feature>
<accession>A0A1I8ALB3</accession>
<dbReference type="AlphaFoldDB" id="A0A1I8ALB3"/>
<dbReference type="WBParaSite" id="L893_g714.t1">
    <property type="protein sequence ID" value="L893_g714.t1"/>
    <property type="gene ID" value="L893_g714"/>
</dbReference>
<feature type="transmembrane region" description="Helical" evidence="1">
    <location>
        <begin position="265"/>
        <end position="289"/>
    </location>
</feature>
<keyword evidence="1" id="KW-0812">Transmembrane</keyword>
<feature type="transmembrane region" description="Helical" evidence="1">
    <location>
        <begin position="131"/>
        <end position="156"/>
    </location>
</feature>
<dbReference type="Pfam" id="PF10318">
    <property type="entry name" value="7TM_GPCR_Srh"/>
    <property type="match status" value="1"/>
</dbReference>
<dbReference type="PANTHER" id="PTHR22941">
    <property type="entry name" value="SERPENTINE RECEPTOR"/>
    <property type="match status" value="1"/>
</dbReference>
<organism evidence="2 3">
    <name type="scientific">Steinernema glaseri</name>
    <dbReference type="NCBI Taxonomy" id="37863"/>
    <lineage>
        <taxon>Eukaryota</taxon>
        <taxon>Metazoa</taxon>
        <taxon>Ecdysozoa</taxon>
        <taxon>Nematoda</taxon>
        <taxon>Chromadorea</taxon>
        <taxon>Rhabditida</taxon>
        <taxon>Tylenchina</taxon>
        <taxon>Panagrolaimomorpha</taxon>
        <taxon>Strongyloidoidea</taxon>
        <taxon>Steinernematidae</taxon>
        <taxon>Steinernema</taxon>
    </lineage>
</organism>
<evidence type="ECO:0000313" key="2">
    <source>
        <dbReference type="Proteomes" id="UP000095287"/>
    </source>
</evidence>
<name>A0A1I8ALB3_9BILA</name>
<feature type="transmembrane region" description="Helical" evidence="1">
    <location>
        <begin position="232"/>
        <end position="259"/>
    </location>
</feature>
<evidence type="ECO:0000313" key="3">
    <source>
        <dbReference type="WBParaSite" id="L893_g714.t1"/>
    </source>
</evidence>
<dbReference type="Proteomes" id="UP000095287">
    <property type="component" value="Unplaced"/>
</dbReference>